<name>A0A7G9Z6U9_9EURY</name>
<organism evidence="1">
    <name type="scientific">Candidatus Methanophaga sp. ANME-1 ERB7</name>
    <dbReference type="NCBI Taxonomy" id="2759913"/>
    <lineage>
        <taxon>Archaea</taxon>
        <taxon>Methanobacteriati</taxon>
        <taxon>Methanobacteriota</taxon>
        <taxon>Stenosarchaea group</taxon>
        <taxon>Methanomicrobia</taxon>
        <taxon>Candidatus Methanophagales</taxon>
        <taxon>Candidatus Methanophagaceae</taxon>
        <taxon>Candidatus Methanophaga</taxon>
    </lineage>
</organism>
<dbReference type="EMBL" id="MT631637">
    <property type="protein sequence ID" value="QNO55983.1"/>
    <property type="molecule type" value="Genomic_DNA"/>
</dbReference>
<reference evidence="1" key="1">
    <citation type="submission" date="2020-06" db="EMBL/GenBank/DDBJ databases">
        <title>Unique genomic features of the anaerobic methanotrophic archaea.</title>
        <authorList>
            <person name="Chadwick G.L."/>
            <person name="Skennerton C.T."/>
            <person name="Laso-Perez R."/>
            <person name="Leu A.O."/>
            <person name="Speth D.R."/>
            <person name="Yu H."/>
            <person name="Morgan-Lang C."/>
            <person name="Hatzenpichler R."/>
            <person name="Goudeau D."/>
            <person name="Malmstrom R."/>
            <person name="Brazelton W.J."/>
            <person name="Woyke T."/>
            <person name="Hallam S.J."/>
            <person name="Tyson G.W."/>
            <person name="Wegener G."/>
            <person name="Boetius A."/>
            <person name="Orphan V."/>
        </authorList>
    </citation>
    <scope>NUCLEOTIDE SEQUENCE</scope>
</reference>
<dbReference type="AlphaFoldDB" id="A0A7G9Z6U9"/>
<gene>
    <name evidence="1" type="ORF">KICHMFME_00007</name>
</gene>
<evidence type="ECO:0000313" key="1">
    <source>
        <dbReference type="EMBL" id="QNO55983.1"/>
    </source>
</evidence>
<sequence length="139" mass="16145">MQISEEFKKLLIDELKTVAKKVSEEKDFKKKNYFFSGAFGTVSRIFNFDFDHELILIHSVLNLAYGVIDTLQKRIERGEEEVIEIPDKFFDKLADLTKELALAIDNDENVYEVLQKIAVHSYILSGNGYYLYQKGIIKI</sequence>
<proteinExistence type="predicted"/>
<accession>A0A7G9Z6U9</accession>
<protein>
    <submittedName>
        <fullName evidence="1">Uncharacterized protein</fullName>
    </submittedName>
</protein>